<protein>
    <submittedName>
        <fullName evidence="1">Uncharacterized protein</fullName>
    </submittedName>
</protein>
<evidence type="ECO:0000313" key="1">
    <source>
        <dbReference type="EMBL" id="MBA2116090.1"/>
    </source>
</evidence>
<evidence type="ECO:0000313" key="2">
    <source>
        <dbReference type="Proteomes" id="UP000551616"/>
    </source>
</evidence>
<dbReference type="AlphaFoldDB" id="A0A7V9A846"/>
<gene>
    <name evidence="1" type="ORF">HOV93_32790</name>
</gene>
<dbReference type="Proteomes" id="UP000551616">
    <property type="component" value="Unassembled WGS sequence"/>
</dbReference>
<accession>A0A7V9A846</accession>
<sequence length="50" mass="5773">MTKKRKRRSPEQIVKALQEGESIAGNIARTIWISVNHRGAILGFHQFVWL</sequence>
<comment type="caution">
    <text evidence="1">The sequence shown here is derived from an EMBL/GenBank/DDBJ whole genome shotgun (WGS) entry which is preliminary data.</text>
</comment>
<dbReference type="EMBL" id="JABRWO010000009">
    <property type="protein sequence ID" value="MBA2116090.1"/>
    <property type="molecule type" value="Genomic_DNA"/>
</dbReference>
<name>A0A7V9A846_9BACT</name>
<organism evidence="1 2">
    <name type="scientific">Bremerella alba</name>
    <dbReference type="NCBI Taxonomy" id="980252"/>
    <lineage>
        <taxon>Bacteria</taxon>
        <taxon>Pseudomonadati</taxon>
        <taxon>Planctomycetota</taxon>
        <taxon>Planctomycetia</taxon>
        <taxon>Pirellulales</taxon>
        <taxon>Pirellulaceae</taxon>
        <taxon>Bremerella</taxon>
    </lineage>
</organism>
<proteinExistence type="predicted"/>
<reference evidence="1 2" key="1">
    <citation type="submission" date="2020-05" db="EMBL/GenBank/DDBJ databases">
        <title>Bremerella alba sp. nov., a novel planctomycete isolated from the surface of the macroalga Fucus spiralis.</title>
        <authorList>
            <person name="Godinho O."/>
            <person name="Botelho R."/>
            <person name="Albuquerque L."/>
            <person name="Wiegand S."/>
            <person name="Da Costa M.S."/>
            <person name="Lobo-Da-Cunha A."/>
            <person name="Jogler C."/>
            <person name="Lage O.M."/>
        </authorList>
    </citation>
    <scope>NUCLEOTIDE SEQUENCE [LARGE SCALE GENOMIC DNA]</scope>
    <source>
        <strain evidence="1 2">FF15</strain>
    </source>
</reference>
<keyword evidence="2" id="KW-1185">Reference proteome</keyword>